<keyword evidence="5" id="KW-1003">Cell membrane</keyword>
<evidence type="ECO:0000256" key="5">
    <source>
        <dbReference type="ARBA" id="ARBA00022475"/>
    </source>
</evidence>
<keyword evidence="7" id="KW-0059">Arsenical resistance</keyword>
<dbReference type="InterPro" id="IPR000802">
    <property type="entry name" value="Arsenical_pump_ArsB"/>
</dbReference>
<evidence type="ECO:0000313" key="12">
    <source>
        <dbReference type="EMBL" id="RKR20675.1"/>
    </source>
</evidence>
<evidence type="ECO:0000256" key="6">
    <source>
        <dbReference type="ARBA" id="ARBA00022692"/>
    </source>
</evidence>
<dbReference type="InterPro" id="IPR004680">
    <property type="entry name" value="Cit_transptr-like_dom"/>
</dbReference>
<evidence type="ECO:0000256" key="3">
    <source>
        <dbReference type="ARBA" id="ARBA00009843"/>
    </source>
</evidence>
<accession>A0A495EUL1</accession>
<feature type="transmembrane region" description="Helical" evidence="10">
    <location>
        <begin position="329"/>
        <end position="354"/>
    </location>
</feature>
<organism evidence="12 13">
    <name type="scientific">Arthrobacter oryzae</name>
    <dbReference type="NCBI Taxonomy" id="409290"/>
    <lineage>
        <taxon>Bacteria</taxon>
        <taxon>Bacillati</taxon>
        <taxon>Actinomycetota</taxon>
        <taxon>Actinomycetes</taxon>
        <taxon>Micrococcales</taxon>
        <taxon>Micrococcaceae</taxon>
        <taxon>Arthrobacter</taxon>
    </lineage>
</organism>
<comment type="similarity">
    <text evidence="2">Belongs to the ArsB family.</text>
</comment>
<keyword evidence="6 10" id="KW-0812">Transmembrane</keyword>
<feature type="transmembrane region" description="Helical" evidence="10">
    <location>
        <begin position="228"/>
        <end position="245"/>
    </location>
</feature>
<comment type="similarity">
    <text evidence="3">Belongs to the CitM (TC 2.A.11) transporter family.</text>
</comment>
<evidence type="ECO:0000256" key="2">
    <source>
        <dbReference type="ARBA" id="ARBA00006433"/>
    </source>
</evidence>
<feature type="transmembrane region" description="Helical" evidence="10">
    <location>
        <begin position="165"/>
        <end position="186"/>
    </location>
</feature>
<feature type="transmembrane region" description="Helical" evidence="10">
    <location>
        <begin position="206"/>
        <end position="222"/>
    </location>
</feature>
<dbReference type="PROSITE" id="PS51257">
    <property type="entry name" value="PROKAR_LIPOPROTEIN"/>
    <property type="match status" value="1"/>
</dbReference>
<keyword evidence="8 10" id="KW-1133">Transmembrane helix</keyword>
<feature type="transmembrane region" description="Helical" evidence="10">
    <location>
        <begin position="12"/>
        <end position="34"/>
    </location>
</feature>
<proteinExistence type="inferred from homology"/>
<dbReference type="EMBL" id="RBIR01000002">
    <property type="protein sequence ID" value="RKR20675.1"/>
    <property type="molecule type" value="Genomic_DNA"/>
</dbReference>
<reference evidence="12 13" key="1">
    <citation type="submission" date="2018-10" db="EMBL/GenBank/DDBJ databases">
        <title>Genomic Encyclopedia of Type Strains, Phase IV (KMG-IV): sequencing the most valuable type-strain genomes for metagenomic binning, comparative biology and taxonomic classification.</title>
        <authorList>
            <person name="Goeker M."/>
        </authorList>
    </citation>
    <scope>NUCLEOTIDE SEQUENCE [LARGE SCALE GENOMIC DNA]</scope>
    <source>
        <strain evidence="12 13">DSM 25586</strain>
    </source>
</reference>
<dbReference type="PANTHER" id="PTHR43302">
    <property type="entry name" value="TRANSPORTER ARSB-RELATED"/>
    <property type="match status" value="1"/>
</dbReference>
<dbReference type="GO" id="GO:0046685">
    <property type="term" value="P:response to arsenic-containing substance"/>
    <property type="evidence" value="ECO:0007669"/>
    <property type="project" value="UniProtKB-KW"/>
</dbReference>
<sequence length="395" mass="41866">MKRIAGLKKFKSYALPTGMLLAGCAALASGLLPVPAFQELAARTVPVLAFVVAMSLVTELVDEAGLFRVVTERIAALGRGRVLLLWLLVIALATVSTVFLSLDTTAVLVTPVVVLLAIHARIPPLPFALTTVWLANTASLLLPVSNLTNLLAQDRLKLSPAAFAALVWAPALVGILVPLVLLWLAFRKDLRGKYGPQPIHKVRDRVLLYAASGVMVVLLPALVSGVPVQISAIAAAAVLVLLFLWRRRSALRWSMIPWRPLMLTSGLFMVVEAMHANGLTRFLSGIAGTGETLPALLQLAGLGTVAANAVNNLPAYLALEPVGGSPARLAALLIGVNLGPLVTPWASLATLLWHERLRALNVDIRWGGFALAGVVAVVLTVPLAVVALWLTTGRH</sequence>
<keyword evidence="9 10" id="KW-0472">Membrane</keyword>
<evidence type="ECO:0000313" key="13">
    <source>
        <dbReference type="Proteomes" id="UP000276055"/>
    </source>
</evidence>
<keyword evidence="4" id="KW-0813">Transport</keyword>
<evidence type="ECO:0000256" key="9">
    <source>
        <dbReference type="ARBA" id="ARBA00023136"/>
    </source>
</evidence>
<gene>
    <name evidence="12" type="ORF">C8D78_1316</name>
</gene>
<comment type="caution">
    <text evidence="12">The sequence shown here is derived from an EMBL/GenBank/DDBJ whole genome shotgun (WGS) entry which is preliminary data.</text>
</comment>
<name>A0A495EUL1_9MICC</name>
<dbReference type="Pfam" id="PF03600">
    <property type="entry name" value="CitMHS"/>
    <property type="match status" value="1"/>
</dbReference>
<feature type="transmembrane region" description="Helical" evidence="10">
    <location>
        <begin position="40"/>
        <end position="61"/>
    </location>
</feature>
<dbReference type="PRINTS" id="PR00758">
    <property type="entry name" value="ARSENICPUMP"/>
</dbReference>
<dbReference type="GO" id="GO:0015105">
    <property type="term" value="F:arsenite transmembrane transporter activity"/>
    <property type="evidence" value="ECO:0007669"/>
    <property type="project" value="InterPro"/>
</dbReference>
<dbReference type="PANTHER" id="PTHR43302:SF5">
    <property type="entry name" value="TRANSPORTER ARSB-RELATED"/>
    <property type="match status" value="1"/>
</dbReference>
<dbReference type="Proteomes" id="UP000276055">
    <property type="component" value="Unassembled WGS sequence"/>
</dbReference>
<evidence type="ECO:0000256" key="1">
    <source>
        <dbReference type="ARBA" id="ARBA00004651"/>
    </source>
</evidence>
<protein>
    <submittedName>
        <fullName evidence="12">Arsenite efflux membrane protein ArsB</fullName>
    </submittedName>
</protein>
<dbReference type="GO" id="GO:0005886">
    <property type="term" value="C:plasma membrane"/>
    <property type="evidence" value="ECO:0007669"/>
    <property type="project" value="UniProtKB-SubCell"/>
</dbReference>
<evidence type="ECO:0000256" key="7">
    <source>
        <dbReference type="ARBA" id="ARBA00022849"/>
    </source>
</evidence>
<evidence type="ECO:0000259" key="11">
    <source>
        <dbReference type="Pfam" id="PF03600"/>
    </source>
</evidence>
<feature type="domain" description="Citrate transporter-like" evidence="11">
    <location>
        <begin position="15"/>
        <end position="321"/>
    </location>
</feature>
<evidence type="ECO:0000256" key="8">
    <source>
        <dbReference type="ARBA" id="ARBA00022989"/>
    </source>
</evidence>
<feature type="transmembrane region" description="Helical" evidence="10">
    <location>
        <begin position="366"/>
        <end position="390"/>
    </location>
</feature>
<dbReference type="AlphaFoldDB" id="A0A495EUL1"/>
<feature type="transmembrane region" description="Helical" evidence="10">
    <location>
        <begin position="82"/>
        <end position="100"/>
    </location>
</feature>
<comment type="subcellular location">
    <subcellularLocation>
        <location evidence="1">Cell membrane</location>
        <topology evidence="1">Multi-pass membrane protein</topology>
    </subcellularLocation>
</comment>
<evidence type="ECO:0000256" key="4">
    <source>
        <dbReference type="ARBA" id="ARBA00022448"/>
    </source>
</evidence>
<evidence type="ECO:0000256" key="10">
    <source>
        <dbReference type="SAM" id="Phobius"/>
    </source>
</evidence>